<name>A0A0G3B5Y1_SALTM</name>
<reference evidence="8" key="1">
    <citation type="submission" date="2015-03" db="EMBL/GenBank/DDBJ databases">
        <title>Complete genome sequences of four Salmonella Typhimurium IncHI1 plasmids and their characteristics.</title>
        <authorList>
            <person name="Kubasova T."/>
            <person name="Matiasovicova J."/>
            <person name="Cejkova D."/>
            <person name="Sekelova Z."/>
            <person name="Polansky O."/>
            <person name="Medvecky M."/>
            <person name="Rychlik I."/>
            <person name="Juricova H."/>
        </authorList>
    </citation>
    <scope>NUCLEOTIDE SEQUENCE</scope>
    <source>
        <strain evidence="8">109/9</strain>
        <strain evidence="7">F8475</strain>
        <plasmid evidence="8">p109/9</plasmid>
        <plasmid evidence="7">pF8475</plasmid>
    </source>
</reference>
<dbReference type="CDD" id="cd01700">
    <property type="entry name" value="PolY_Pol_V_umuC"/>
    <property type="match status" value="1"/>
</dbReference>
<geneLocation type="plasmid" evidence="7">
    <name>pF8475</name>
</geneLocation>
<accession>A0A6C8YVL3</accession>
<dbReference type="EMBL" id="DAANGX010000033">
    <property type="protein sequence ID" value="HAC9822371.1"/>
    <property type="molecule type" value="Genomic_DNA"/>
</dbReference>
<dbReference type="EMBL" id="KP899804">
    <property type="protein sequence ID" value="AKJ20016.1"/>
    <property type="molecule type" value="Genomic_DNA"/>
</dbReference>
<dbReference type="EMBL" id="DAAOJG010000031">
    <property type="protein sequence ID" value="HAD3314439.1"/>
    <property type="molecule type" value="Genomic_DNA"/>
</dbReference>
<evidence type="ECO:0000313" key="12">
    <source>
        <dbReference type="EMBL" id="HAC9896248.1"/>
    </source>
</evidence>
<dbReference type="PANTHER" id="PTHR11076">
    <property type="entry name" value="DNA REPAIR POLYMERASE UMUC / TRANSFERASE FAMILY MEMBER"/>
    <property type="match status" value="1"/>
</dbReference>
<evidence type="ECO:0000313" key="11">
    <source>
        <dbReference type="EMBL" id="HAC9822371.1"/>
    </source>
</evidence>
<evidence type="ECO:0000313" key="13">
    <source>
        <dbReference type="EMBL" id="HAD3314439.1"/>
    </source>
</evidence>
<dbReference type="InterPro" id="IPR017961">
    <property type="entry name" value="DNA_pol_Y-fam_little_finger"/>
</dbReference>
<protein>
    <submittedName>
        <fullName evidence="7 8">MucB</fullName>
    </submittedName>
    <submittedName>
        <fullName evidence="9">Y-family DNA polymerase</fullName>
    </submittedName>
</protein>
<geneLocation type="plasmid" evidence="8">
    <name>p109/9</name>
</geneLocation>
<comment type="similarity">
    <text evidence="1">Belongs to the DNA polymerase type-Y family.</text>
</comment>
<evidence type="ECO:0000256" key="5">
    <source>
        <dbReference type="ARBA" id="ARBA00023236"/>
    </source>
</evidence>
<reference evidence="9" key="2">
    <citation type="journal article" date="2018" name="Genome Biol.">
        <title>SKESA: strategic k-mer extension for scrupulous assemblies.</title>
        <authorList>
            <person name="Souvorov A."/>
            <person name="Agarwala R."/>
            <person name="Lipman D.J."/>
        </authorList>
    </citation>
    <scope>NUCLEOTIDE SEQUENCE</scope>
    <source>
        <strain evidence="15">2011-60-876-1</strain>
        <strain evidence="14">373DRC</strain>
        <strain evidence="11">D14916</strain>
        <strain evidence="12">I32</strain>
        <strain evidence="9">S05012-15</strain>
        <strain evidence="10">S05117-15</strain>
        <strain evidence="13">Typhimurium</strain>
    </source>
</reference>
<dbReference type="InterPro" id="IPR043502">
    <property type="entry name" value="DNA/RNA_pol_sf"/>
</dbReference>
<dbReference type="RefSeq" id="WP_000281817.1">
    <property type="nucleotide sequence ID" value="NZ_CBDFRU010000025.1"/>
</dbReference>
<dbReference type="AlphaFoldDB" id="A0A0G3B5Y1"/>
<keyword evidence="8" id="KW-0614">Plasmid</keyword>
<dbReference type="GO" id="GO:0006281">
    <property type="term" value="P:DNA repair"/>
    <property type="evidence" value="ECO:0007669"/>
    <property type="project" value="UniProtKB-KW"/>
</dbReference>
<keyword evidence="5" id="KW-0742">SOS response</keyword>
<dbReference type="Proteomes" id="UP000885258">
    <property type="component" value="Unassembled WGS sequence"/>
</dbReference>
<evidence type="ECO:0000313" key="9">
    <source>
        <dbReference type="EMBL" id="HAC9687754.1"/>
    </source>
</evidence>
<evidence type="ECO:0000256" key="3">
    <source>
        <dbReference type="ARBA" id="ARBA00023199"/>
    </source>
</evidence>
<gene>
    <name evidence="8" type="primary">mucB</name>
    <name evidence="16" type="ORF">AU613_18960</name>
    <name evidence="10" type="ORF">G0K70_22405</name>
    <name evidence="9" type="ORF">G0K78_19485</name>
    <name evidence="11" type="ORF">G0L07_11410</name>
    <name evidence="12" type="ORF">G0L24_19650</name>
    <name evidence="13" type="ORF">G1O83_23825</name>
    <name evidence="15" type="ORF">G9C49_004290</name>
    <name evidence="14" type="ORF">GTH89_14425</name>
</gene>
<dbReference type="InterPro" id="IPR001126">
    <property type="entry name" value="UmuC"/>
</dbReference>
<dbReference type="GO" id="GO:0005829">
    <property type="term" value="C:cytosol"/>
    <property type="evidence" value="ECO:0007669"/>
    <property type="project" value="TreeGrafter"/>
</dbReference>
<dbReference type="EMBL" id="RSUA01000042">
    <property type="protein sequence ID" value="MIT50931.1"/>
    <property type="molecule type" value="Genomic_DNA"/>
</dbReference>
<dbReference type="Gene3D" id="3.40.1170.60">
    <property type="match status" value="1"/>
</dbReference>
<evidence type="ECO:0000256" key="1">
    <source>
        <dbReference type="ARBA" id="ARBA00010945"/>
    </source>
</evidence>
<evidence type="ECO:0000313" key="16">
    <source>
        <dbReference type="EMBL" id="MIT50931.1"/>
    </source>
</evidence>
<evidence type="ECO:0000256" key="2">
    <source>
        <dbReference type="ARBA" id="ARBA00022763"/>
    </source>
</evidence>
<keyword evidence="4" id="KW-0234">DNA repair</keyword>
<keyword evidence="3" id="KW-0741">SOS mutagenesis</keyword>
<dbReference type="EMBL" id="DAATUV010000016">
    <property type="protein sequence ID" value="HAF0196904.1"/>
    <property type="molecule type" value="Genomic_DNA"/>
</dbReference>
<dbReference type="EMBL" id="DAANHM010000036">
    <property type="protein sequence ID" value="HAC9896248.1"/>
    <property type="molecule type" value="Genomic_DNA"/>
</dbReference>
<dbReference type="Pfam" id="PF13438">
    <property type="entry name" value="DUF4113"/>
    <property type="match status" value="1"/>
</dbReference>
<dbReference type="GO" id="GO:0003684">
    <property type="term" value="F:damaged DNA binding"/>
    <property type="evidence" value="ECO:0007669"/>
    <property type="project" value="InterPro"/>
</dbReference>
<feature type="domain" description="UmuC" evidence="6">
    <location>
        <begin position="2"/>
        <end position="187"/>
    </location>
</feature>
<proteinExistence type="inferred from homology"/>
<dbReference type="EMBL" id="DAATVE010000035">
    <property type="protein sequence ID" value="HAF0254272.1"/>
    <property type="molecule type" value="Genomic_DNA"/>
</dbReference>
<accession>A0A0G3B5Y1</accession>
<evidence type="ECO:0000313" key="15">
    <source>
        <dbReference type="EMBL" id="HAF0254272.1"/>
    </source>
</evidence>
<dbReference type="PANTHER" id="PTHR11076:SF34">
    <property type="entry name" value="PROTEIN UMUC"/>
    <property type="match status" value="1"/>
</dbReference>
<dbReference type="EMBL" id="DAANFV010000017">
    <property type="protein sequence ID" value="HAC9687754.1"/>
    <property type="molecule type" value="Genomic_DNA"/>
</dbReference>
<evidence type="ECO:0000259" key="6">
    <source>
        <dbReference type="PROSITE" id="PS50173"/>
    </source>
</evidence>
<evidence type="ECO:0000313" key="14">
    <source>
        <dbReference type="EMBL" id="HAF0196904.1"/>
    </source>
</evidence>
<dbReference type="InterPro" id="IPR050116">
    <property type="entry name" value="DNA_polymerase-Y"/>
</dbReference>
<keyword evidence="2" id="KW-0227">DNA damage</keyword>
<dbReference type="Gene3D" id="1.10.150.20">
    <property type="entry name" value="5' to 3' exonuclease, C-terminal subdomain"/>
    <property type="match status" value="1"/>
</dbReference>
<evidence type="ECO:0000313" key="8">
    <source>
        <dbReference type="EMBL" id="AKJ20212.1"/>
    </source>
</evidence>
<reference evidence="16" key="3">
    <citation type="submission" date="2018-08" db="EMBL/GenBank/DDBJ databases">
        <authorList>
            <person name="Ashton P.M."/>
            <person name="Dallman T."/>
            <person name="Nair S."/>
            <person name="De Pinna E."/>
            <person name="Peters T."/>
            <person name="Grant K."/>
        </authorList>
    </citation>
    <scope>NUCLEOTIDE SEQUENCE [LARGE SCALE GENOMIC DNA]</scope>
    <source>
        <strain evidence="16">29290</strain>
    </source>
</reference>
<dbReference type="InterPro" id="IPR043128">
    <property type="entry name" value="Rev_trsase/Diguanyl_cyclase"/>
</dbReference>
<dbReference type="Gene3D" id="3.30.70.270">
    <property type="match status" value="1"/>
</dbReference>
<dbReference type="EMBL" id="DAANFW010000030">
    <property type="protein sequence ID" value="HAC9693359.1"/>
    <property type="molecule type" value="Genomic_DNA"/>
</dbReference>
<dbReference type="InterPro" id="IPR025188">
    <property type="entry name" value="DUF4113"/>
</dbReference>
<evidence type="ECO:0000256" key="4">
    <source>
        <dbReference type="ARBA" id="ARBA00023204"/>
    </source>
</evidence>
<evidence type="ECO:0000313" key="7">
    <source>
        <dbReference type="EMBL" id="AKJ20016.1"/>
    </source>
</evidence>
<dbReference type="Pfam" id="PF11799">
    <property type="entry name" value="IMS_C"/>
    <property type="match status" value="1"/>
</dbReference>
<dbReference type="GO" id="GO:0009432">
    <property type="term" value="P:SOS response"/>
    <property type="evidence" value="ECO:0007669"/>
    <property type="project" value="UniProtKB-KW"/>
</dbReference>
<reference evidence="9" key="4">
    <citation type="submission" date="2019-01" db="EMBL/GenBank/DDBJ databases">
        <authorList>
            <consortium name="NCBI Pathogen Detection Project"/>
        </authorList>
    </citation>
    <scope>NUCLEOTIDE SEQUENCE</scope>
    <source>
        <strain evidence="15">2011-60-876-1</strain>
        <strain evidence="14">373DRC</strain>
        <strain evidence="11">D14916</strain>
        <strain evidence="12">I32</strain>
        <strain evidence="9">S05012-15</strain>
        <strain evidence="10">S05117-15</strain>
        <strain evidence="13">Typhimurium</strain>
    </source>
</reference>
<evidence type="ECO:0000313" key="10">
    <source>
        <dbReference type="EMBL" id="HAC9693359.1"/>
    </source>
</evidence>
<dbReference type="GO" id="GO:0003887">
    <property type="term" value="F:DNA-directed DNA polymerase activity"/>
    <property type="evidence" value="ECO:0007669"/>
    <property type="project" value="TreeGrafter"/>
</dbReference>
<dbReference type="PROSITE" id="PS50173">
    <property type="entry name" value="UMUC"/>
    <property type="match status" value="1"/>
</dbReference>
<dbReference type="Pfam" id="PF00817">
    <property type="entry name" value="IMS"/>
    <property type="match status" value="1"/>
</dbReference>
<dbReference type="GO" id="GO:0042276">
    <property type="term" value="P:error-prone translesion synthesis"/>
    <property type="evidence" value="ECO:0007669"/>
    <property type="project" value="TreeGrafter"/>
</dbReference>
<dbReference type="SUPFAM" id="SSF56672">
    <property type="entry name" value="DNA/RNA polymerases"/>
    <property type="match status" value="1"/>
</dbReference>
<sequence>MYMHVDINGAYAAFECAMDPKLAKSPLIIASNNDATIIAMNRLAKNTGLKRGMPIFKCRDLIEQHHIAVRSSNFTLYEDYSNRFHETLEGFAEDTDRYSVDESFMLLKNMDKIVDFEEYGCLIRRTLLHNLSLTCGIGVSTTKTLAKLCTYASKRWAATGGVVVLTDPFRIKKLLSLISTREIWGIGRKISERLTAYGIITACDFYDSDVRFLRKAFGVEMERTWRELHGESCFRLHESPPVRQQIIVSRSFGQRLNTFSKMHEAVSFFTGRAAEQLRNDGSWTRQITVFIQSSPFARAEARYSSCGIEPLTATQDTRDLVSAAGAILTRIYKPGIDYAKAGVMLSSMTDGTEQLSLFDERPARRGSEALMKVMDRFNKEHRGSLFLACEGIHQDFRGKQAMLSPRYTTRWNELLVVKA</sequence>
<dbReference type="NCBIfam" id="NF002955">
    <property type="entry name" value="PRK03609.1"/>
    <property type="match status" value="1"/>
</dbReference>
<dbReference type="EMBL" id="KP899805">
    <property type="protein sequence ID" value="AKJ20212.1"/>
    <property type="molecule type" value="Genomic_DNA"/>
</dbReference>
<organism evidence="8">
    <name type="scientific">Salmonella typhimurium</name>
    <dbReference type="NCBI Taxonomy" id="90371"/>
    <lineage>
        <taxon>Bacteria</taxon>
        <taxon>Pseudomonadati</taxon>
        <taxon>Pseudomonadota</taxon>
        <taxon>Gammaproteobacteria</taxon>
        <taxon>Enterobacterales</taxon>
        <taxon>Enterobacteriaceae</taxon>
        <taxon>Salmonella</taxon>
    </lineage>
</organism>